<evidence type="ECO:0000256" key="2">
    <source>
        <dbReference type="ARBA" id="ARBA00012969"/>
    </source>
</evidence>
<dbReference type="EC" id="1.1.1.28" evidence="2"/>
<evidence type="ECO:0000313" key="10">
    <source>
        <dbReference type="EMBL" id="TVT27077.1"/>
    </source>
</evidence>
<dbReference type="EMBL" id="VMSJ01000005">
    <property type="protein sequence ID" value="TVT27077.1"/>
    <property type="molecule type" value="Genomic_DNA"/>
</dbReference>
<organism evidence="10 11">
    <name type="scientific">Salinicoccus cyprini</name>
    <dbReference type="NCBI Taxonomy" id="2493691"/>
    <lineage>
        <taxon>Bacteria</taxon>
        <taxon>Bacillati</taxon>
        <taxon>Bacillota</taxon>
        <taxon>Bacilli</taxon>
        <taxon>Bacillales</taxon>
        <taxon>Staphylococcaceae</taxon>
        <taxon>Salinicoccus</taxon>
    </lineage>
</organism>
<comment type="similarity">
    <text evidence="1 7">Belongs to the D-isomer specific 2-hydroxyacid dehydrogenase family.</text>
</comment>
<dbReference type="AlphaFoldDB" id="A0A558AS28"/>
<dbReference type="Gene3D" id="3.40.50.720">
    <property type="entry name" value="NAD(P)-binding Rossmann-like Domain"/>
    <property type="match status" value="2"/>
</dbReference>
<reference evidence="10 11" key="1">
    <citation type="submission" date="2019-07" db="EMBL/GenBank/DDBJ databases">
        <title>Salinicoccus cyprini sp. nov., isolated from gastro-intestinal tract of mirror carp, Cyprinus carpio var. specularis, collected from Gobind Sagar Reservoir, Himachal Pradesh, India.</title>
        <authorList>
            <person name="Talwar C."/>
            <person name="Singh A.K."/>
            <person name="Lal R."/>
            <person name="Negi R.K."/>
        </authorList>
    </citation>
    <scope>NUCLEOTIDE SEQUENCE [LARGE SCALE GENOMIC DNA]</scope>
    <source>
        <strain evidence="10 11">CT19</strain>
    </source>
</reference>
<dbReference type="SUPFAM" id="SSF51735">
    <property type="entry name" value="NAD(P)-binding Rossmann-fold domains"/>
    <property type="match status" value="1"/>
</dbReference>
<sequence length="325" mass="36189">MKPKVLIMKPVPEDVEAFISAHCDYEIWNEAGSMPEDMMFEKLSAVDGLMPGKEKIDGALLDRAPNLKIVSNISVGYDNFDTDEMKSRGIMGTNTPHVLDETVADTAFGLILSAARKLSMLDRYVKSGQWKVKNEEIFLGTDVHHATLGIFGLGRIGEKVIRRAVRGFDMNVIYHNRSRNEAVEEEYGVEYVGKEELLKQSDFILTLLPLTEQTTNYISHKEFRLMKKDAFLIHLSRGKVVGEAALIQALEEGRIAGAGLDVYEAEPVSPDNPLLDMDNVVTLPHVGSATKQTRDAMAMRAAENMVQGLKGERPKDLVKELDIPE</sequence>
<dbReference type="OrthoDB" id="9805416at2"/>
<protein>
    <recommendedName>
        <fullName evidence="3">D-lactate dehydrogenase</fullName>
        <ecNumber evidence="2">1.1.1.28</ecNumber>
    </recommendedName>
    <alternativeName>
        <fullName evidence="5">D-specific 2-hydroxyacid dehydrogenase</fullName>
    </alternativeName>
</protein>
<dbReference type="InterPro" id="IPR006140">
    <property type="entry name" value="D-isomer_DH_NAD-bd"/>
</dbReference>
<dbReference type="GO" id="GO:0008720">
    <property type="term" value="F:D-lactate dehydrogenase (NAD+) activity"/>
    <property type="evidence" value="ECO:0007669"/>
    <property type="project" value="UniProtKB-EC"/>
</dbReference>
<proteinExistence type="inferred from homology"/>
<evidence type="ECO:0000259" key="8">
    <source>
        <dbReference type="Pfam" id="PF00389"/>
    </source>
</evidence>
<evidence type="ECO:0000256" key="1">
    <source>
        <dbReference type="ARBA" id="ARBA00005854"/>
    </source>
</evidence>
<dbReference type="Pfam" id="PF02826">
    <property type="entry name" value="2-Hacid_dh_C"/>
    <property type="match status" value="1"/>
</dbReference>
<evidence type="ECO:0000256" key="4">
    <source>
        <dbReference type="ARBA" id="ARBA00023002"/>
    </source>
</evidence>
<dbReference type="Pfam" id="PF00389">
    <property type="entry name" value="2-Hacid_dh"/>
    <property type="match status" value="1"/>
</dbReference>
<dbReference type="InterPro" id="IPR050223">
    <property type="entry name" value="D-isomer_2-hydroxyacid_DH"/>
</dbReference>
<feature type="domain" description="D-isomer specific 2-hydroxyacid dehydrogenase NAD-binding" evidence="9">
    <location>
        <begin position="108"/>
        <end position="287"/>
    </location>
</feature>
<dbReference type="InterPro" id="IPR029752">
    <property type="entry name" value="D-isomer_DH_CS1"/>
</dbReference>
<dbReference type="FunFam" id="3.40.50.720:FF:000462">
    <property type="entry name" value="Glyoxylate reductase (NADP+)"/>
    <property type="match status" value="1"/>
</dbReference>
<dbReference type="GO" id="GO:0051287">
    <property type="term" value="F:NAD binding"/>
    <property type="evidence" value="ECO:0007669"/>
    <property type="project" value="InterPro"/>
</dbReference>
<dbReference type="InterPro" id="IPR006139">
    <property type="entry name" value="D-isomer_2_OHA_DH_cat_dom"/>
</dbReference>
<dbReference type="PROSITE" id="PS00065">
    <property type="entry name" value="D_2_HYDROXYACID_DH_1"/>
    <property type="match status" value="1"/>
</dbReference>
<keyword evidence="4 7" id="KW-0560">Oxidoreductase</keyword>
<evidence type="ECO:0000256" key="3">
    <source>
        <dbReference type="ARBA" id="ARBA00014095"/>
    </source>
</evidence>
<dbReference type="SUPFAM" id="SSF52283">
    <property type="entry name" value="Formate/glycerate dehydrogenase catalytic domain-like"/>
    <property type="match status" value="1"/>
</dbReference>
<comment type="catalytic activity">
    <reaction evidence="6">
        <text>(R)-lactate + NAD(+) = pyruvate + NADH + H(+)</text>
        <dbReference type="Rhea" id="RHEA:16369"/>
        <dbReference type="ChEBI" id="CHEBI:15361"/>
        <dbReference type="ChEBI" id="CHEBI:15378"/>
        <dbReference type="ChEBI" id="CHEBI:16004"/>
        <dbReference type="ChEBI" id="CHEBI:57540"/>
        <dbReference type="ChEBI" id="CHEBI:57945"/>
        <dbReference type="EC" id="1.1.1.28"/>
    </reaction>
</comment>
<dbReference type="RefSeq" id="WP_145290172.1">
    <property type="nucleotide sequence ID" value="NZ_VMSJ01000005.1"/>
</dbReference>
<feature type="domain" description="D-isomer specific 2-hydroxyacid dehydrogenase catalytic" evidence="8">
    <location>
        <begin position="5"/>
        <end position="318"/>
    </location>
</feature>
<dbReference type="GO" id="GO:0030267">
    <property type="term" value="F:glyoxylate reductase (NADPH) activity"/>
    <property type="evidence" value="ECO:0007669"/>
    <property type="project" value="TreeGrafter"/>
</dbReference>
<evidence type="ECO:0000256" key="5">
    <source>
        <dbReference type="ARBA" id="ARBA00030947"/>
    </source>
</evidence>
<dbReference type="PANTHER" id="PTHR10996">
    <property type="entry name" value="2-HYDROXYACID DEHYDROGENASE-RELATED"/>
    <property type="match status" value="1"/>
</dbReference>
<dbReference type="GO" id="GO:0016618">
    <property type="term" value="F:hydroxypyruvate reductase [NAD(P)H] activity"/>
    <property type="evidence" value="ECO:0007669"/>
    <property type="project" value="TreeGrafter"/>
</dbReference>
<comment type="caution">
    <text evidence="10">The sequence shown here is derived from an EMBL/GenBank/DDBJ whole genome shotgun (WGS) entry which is preliminary data.</text>
</comment>
<dbReference type="PANTHER" id="PTHR10996:SF283">
    <property type="entry name" value="GLYOXYLATE_HYDROXYPYRUVATE REDUCTASE B"/>
    <property type="match status" value="1"/>
</dbReference>
<dbReference type="Proteomes" id="UP000315103">
    <property type="component" value="Unassembled WGS sequence"/>
</dbReference>
<evidence type="ECO:0000259" key="9">
    <source>
        <dbReference type="Pfam" id="PF02826"/>
    </source>
</evidence>
<dbReference type="GO" id="GO:0005829">
    <property type="term" value="C:cytosol"/>
    <property type="evidence" value="ECO:0007669"/>
    <property type="project" value="TreeGrafter"/>
</dbReference>
<evidence type="ECO:0000256" key="6">
    <source>
        <dbReference type="ARBA" id="ARBA00049040"/>
    </source>
</evidence>
<evidence type="ECO:0000313" key="11">
    <source>
        <dbReference type="Proteomes" id="UP000315103"/>
    </source>
</evidence>
<accession>A0A558AS28</accession>
<evidence type="ECO:0000256" key="7">
    <source>
        <dbReference type="RuleBase" id="RU003719"/>
    </source>
</evidence>
<name>A0A558AS28_9STAP</name>
<dbReference type="CDD" id="cd05301">
    <property type="entry name" value="GDH"/>
    <property type="match status" value="1"/>
</dbReference>
<keyword evidence="11" id="KW-1185">Reference proteome</keyword>
<gene>
    <name evidence="10" type="ORF">FO441_11295</name>
</gene>
<dbReference type="InterPro" id="IPR036291">
    <property type="entry name" value="NAD(P)-bd_dom_sf"/>
</dbReference>